<dbReference type="InterPro" id="IPR041893">
    <property type="entry name" value="ArdA_dom3"/>
</dbReference>
<accession>A0ABD7IZN4</accession>
<evidence type="ECO:0000313" key="1">
    <source>
        <dbReference type="EMBL" id="ROX34077.1"/>
    </source>
</evidence>
<dbReference type="InterPro" id="IPR009899">
    <property type="entry name" value="ArdA"/>
</dbReference>
<dbReference type="Gene3D" id="3.10.20.480">
    <property type="entry name" value="Antirestriction protein ArdA, domain 1"/>
    <property type="match status" value="1"/>
</dbReference>
<dbReference type="InterPro" id="IPR041895">
    <property type="entry name" value="ArdA_dom1"/>
</dbReference>
<name>A0ABD7IZN4_ENTFL</name>
<reference evidence="1 2" key="1">
    <citation type="submission" date="2018-10" db="EMBL/GenBank/DDBJ databases">
        <title>Genotypes and phenotypes of Enterococci isolated from broiler chickens.</title>
        <authorList>
            <person name="Muhammad A.R."/>
            <person name="Diarra M.S."/>
        </authorList>
    </citation>
    <scope>NUCLEOTIDE SEQUENCE [LARGE SCALE GENOMIC DNA]</scope>
    <source>
        <strain evidence="1 2">LIT2 A36'</strain>
    </source>
</reference>
<organism evidence="1 2">
    <name type="scientific">Enterococcus faecalis</name>
    <name type="common">Streptococcus faecalis</name>
    <dbReference type="NCBI Taxonomy" id="1351"/>
    <lineage>
        <taxon>Bacteria</taxon>
        <taxon>Bacillati</taxon>
        <taxon>Bacillota</taxon>
        <taxon>Bacilli</taxon>
        <taxon>Lactobacillales</taxon>
        <taxon>Enterococcaceae</taxon>
        <taxon>Enterococcus</taxon>
    </lineage>
</organism>
<dbReference type="EMBL" id="RKMZ01000002">
    <property type="protein sequence ID" value="ROX34077.1"/>
    <property type="molecule type" value="Genomic_DNA"/>
</dbReference>
<dbReference type="RefSeq" id="WP_010709718.1">
    <property type="nucleotide sequence ID" value="NZ_JAANZP010000030.1"/>
</dbReference>
<dbReference type="AlphaFoldDB" id="A0ABD7IZN4"/>
<gene>
    <name evidence="1" type="ORF">EGW16_05360</name>
</gene>
<protein>
    <submittedName>
        <fullName evidence="1">Antirestriction protein ArdA</fullName>
    </submittedName>
</protein>
<dbReference type="Pfam" id="PF07275">
    <property type="entry name" value="ArdA"/>
    <property type="match status" value="1"/>
</dbReference>
<dbReference type="Gene3D" id="1.10.10.1190">
    <property type="entry name" value="Antirestriction protein ArdA, domain 3"/>
    <property type="match status" value="1"/>
</dbReference>
<proteinExistence type="predicted"/>
<comment type="caution">
    <text evidence="1">The sequence shown here is derived from an EMBL/GenBank/DDBJ whole genome shotgun (WGS) entry which is preliminary data.</text>
</comment>
<dbReference type="Proteomes" id="UP000281488">
    <property type="component" value="Unassembled WGS sequence"/>
</dbReference>
<sequence length="167" mass="19639">MNMQVYIANLGKYNEGELIGDWFTPPIDFDTVKERIGLNDEYEEYAIHDYELPFDVGEYIPISEINRKCALIEELEGTEFYDNISEFMNYWFNDIEELIENKDEIICYPDCDNIEDVARYYVEETGSLGEVPSHLQNYIDYQALGRDMELEGSFLITSHGVFEYINQ</sequence>
<evidence type="ECO:0000313" key="2">
    <source>
        <dbReference type="Proteomes" id="UP000281488"/>
    </source>
</evidence>